<protein>
    <submittedName>
        <fullName evidence="12">Oidioi.mRNA.OKI2018_I69.PAR.g11199.t1.cds</fullName>
    </submittedName>
</protein>
<dbReference type="InterPro" id="IPR035914">
    <property type="entry name" value="Sperma_CUB_dom_sf"/>
</dbReference>
<feature type="domain" description="C-type lectin" evidence="9">
    <location>
        <begin position="1674"/>
        <end position="1802"/>
    </location>
</feature>
<dbReference type="CDD" id="cd00190">
    <property type="entry name" value="Tryp_SPc"/>
    <property type="match status" value="1"/>
</dbReference>
<keyword evidence="2" id="KW-0720">Serine protease</keyword>
<evidence type="ECO:0000256" key="4">
    <source>
        <dbReference type="ARBA" id="ARBA00023180"/>
    </source>
</evidence>
<dbReference type="InterPro" id="IPR016187">
    <property type="entry name" value="CTDL_fold"/>
</dbReference>
<feature type="compositionally biased region" description="Low complexity" evidence="6">
    <location>
        <begin position="854"/>
        <end position="871"/>
    </location>
</feature>
<dbReference type="SMART" id="SM00034">
    <property type="entry name" value="CLECT"/>
    <property type="match status" value="1"/>
</dbReference>
<keyword evidence="4" id="KW-0325">Glycoprotein</keyword>
<dbReference type="SMART" id="SM00020">
    <property type="entry name" value="Tryp_SPc"/>
    <property type="match status" value="1"/>
</dbReference>
<feature type="region of interest" description="Disordered" evidence="6">
    <location>
        <begin position="947"/>
        <end position="985"/>
    </location>
</feature>
<dbReference type="EMBL" id="OU015568">
    <property type="protein sequence ID" value="CAG5086397.1"/>
    <property type="molecule type" value="Genomic_DNA"/>
</dbReference>
<comment type="caution">
    <text evidence="5">Lacks conserved residue(s) required for the propagation of feature annotation.</text>
</comment>
<evidence type="ECO:0000256" key="7">
    <source>
        <dbReference type="SAM" id="SignalP"/>
    </source>
</evidence>
<dbReference type="SUPFAM" id="SSF49854">
    <property type="entry name" value="Spermadhesin, CUB domain"/>
    <property type="match status" value="2"/>
</dbReference>
<feature type="signal peptide" evidence="7">
    <location>
        <begin position="1"/>
        <end position="16"/>
    </location>
</feature>
<dbReference type="PROSITE" id="PS50240">
    <property type="entry name" value="TRYPSIN_DOM"/>
    <property type="match status" value="1"/>
</dbReference>
<dbReference type="PROSITE" id="PS01180">
    <property type="entry name" value="CUB"/>
    <property type="match status" value="2"/>
</dbReference>
<reference evidence="12 13" key="1">
    <citation type="submission" date="2021-04" db="EMBL/GenBank/DDBJ databases">
        <authorList>
            <person name="Bliznina A."/>
        </authorList>
    </citation>
    <scope>NUCLEOTIDE SEQUENCE [LARGE SCALE GENOMIC DNA]</scope>
</reference>
<dbReference type="PROSITE" id="PS51484">
    <property type="entry name" value="G8"/>
    <property type="match status" value="1"/>
</dbReference>
<keyword evidence="7" id="KW-0732">Signal</keyword>
<dbReference type="CDD" id="cd00037">
    <property type="entry name" value="CLECT"/>
    <property type="match status" value="1"/>
</dbReference>
<evidence type="ECO:0000259" key="11">
    <source>
        <dbReference type="PROSITE" id="PS51484"/>
    </source>
</evidence>
<evidence type="ECO:0000259" key="8">
    <source>
        <dbReference type="PROSITE" id="PS01180"/>
    </source>
</evidence>
<evidence type="ECO:0000259" key="9">
    <source>
        <dbReference type="PROSITE" id="PS50041"/>
    </source>
</evidence>
<dbReference type="InterPro" id="IPR001254">
    <property type="entry name" value="Trypsin_dom"/>
</dbReference>
<organism evidence="12 13">
    <name type="scientific">Oikopleura dioica</name>
    <name type="common">Tunicate</name>
    <dbReference type="NCBI Taxonomy" id="34765"/>
    <lineage>
        <taxon>Eukaryota</taxon>
        <taxon>Metazoa</taxon>
        <taxon>Chordata</taxon>
        <taxon>Tunicata</taxon>
        <taxon>Appendicularia</taxon>
        <taxon>Copelata</taxon>
        <taxon>Oikopleuridae</taxon>
        <taxon>Oikopleura</taxon>
    </lineage>
</organism>
<keyword evidence="1" id="KW-0645">Protease</keyword>
<dbReference type="CDD" id="cd00041">
    <property type="entry name" value="CUB"/>
    <property type="match status" value="2"/>
</dbReference>
<evidence type="ECO:0000313" key="13">
    <source>
        <dbReference type="Proteomes" id="UP001158576"/>
    </source>
</evidence>
<dbReference type="Pfam" id="PF10162">
    <property type="entry name" value="G8"/>
    <property type="match status" value="1"/>
</dbReference>
<dbReference type="InterPro" id="IPR009003">
    <property type="entry name" value="Peptidase_S1_PA"/>
</dbReference>
<dbReference type="PROSITE" id="PS00135">
    <property type="entry name" value="TRYPSIN_SER"/>
    <property type="match status" value="1"/>
</dbReference>
<evidence type="ECO:0000256" key="3">
    <source>
        <dbReference type="ARBA" id="ARBA00023157"/>
    </source>
</evidence>
<keyword evidence="2" id="KW-0378">Hydrolase</keyword>
<keyword evidence="13" id="KW-1185">Reference proteome</keyword>
<dbReference type="Pfam" id="PF00431">
    <property type="entry name" value="CUB"/>
    <property type="match status" value="2"/>
</dbReference>
<evidence type="ECO:0000256" key="6">
    <source>
        <dbReference type="SAM" id="MobiDB-lite"/>
    </source>
</evidence>
<gene>
    <name evidence="12" type="ORF">OKIOD_LOCUS2757</name>
</gene>
<dbReference type="SUPFAM" id="SSF50494">
    <property type="entry name" value="Trypsin-like serine proteases"/>
    <property type="match status" value="1"/>
</dbReference>
<dbReference type="Gene3D" id="2.40.10.10">
    <property type="entry name" value="Trypsin-like serine proteases"/>
    <property type="match status" value="1"/>
</dbReference>
<evidence type="ECO:0000259" key="10">
    <source>
        <dbReference type="PROSITE" id="PS50240"/>
    </source>
</evidence>
<dbReference type="Pfam" id="PF24606">
    <property type="entry name" value="CEMIP_beta-hel"/>
    <property type="match status" value="1"/>
</dbReference>
<evidence type="ECO:0000256" key="1">
    <source>
        <dbReference type="ARBA" id="ARBA00022670"/>
    </source>
</evidence>
<feature type="region of interest" description="Disordered" evidence="6">
    <location>
        <begin position="851"/>
        <end position="871"/>
    </location>
</feature>
<dbReference type="Proteomes" id="UP001158576">
    <property type="component" value="Chromosome PAR"/>
</dbReference>
<dbReference type="PANTHER" id="PTHR24252:SF7">
    <property type="entry name" value="HYALIN"/>
    <property type="match status" value="1"/>
</dbReference>
<dbReference type="SMART" id="SM00042">
    <property type="entry name" value="CUB"/>
    <property type="match status" value="2"/>
</dbReference>
<dbReference type="SUPFAM" id="SSF56436">
    <property type="entry name" value="C-type lectin-like"/>
    <property type="match status" value="1"/>
</dbReference>
<feature type="domain" description="G8" evidence="11">
    <location>
        <begin position="19"/>
        <end position="160"/>
    </location>
</feature>
<dbReference type="Pfam" id="PF00089">
    <property type="entry name" value="Trypsin"/>
    <property type="match status" value="1"/>
</dbReference>
<dbReference type="InterPro" id="IPR000859">
    <property type="entry name" value="CUB_dom"/>
</dbReference>
<dbReference type="InterPro" id="IPR033116">
    <property type="entry name" value="TRYPSIN_SER"/>
</dbReference>
<dbReference type="Pfam" id="PF00059">
    <property type="entry name" value="Lectin_C"/>
    <property type="match status" value="1"/>
</dbReference>
<dbReference type="PANTHER" id="PTHR24252">
    <property type="entry name" value="ACROSIN-RELATED"/>
    <property type="match status" value="1"/>
</dbReference>
<sequence length="2046" mass="226321">MVSVIKWALNAKLIFGATVTWSSIKPDCVADSTQACCPDTACVLPAGDTYILDESMTVGTLDIEGDFKWDTSKDGLVLSSCWVLVKPGATFELGTEADPMENNAEIYIRKPTPDWHPINSDSTGFGFHDDYGSRFFVAEENTAVYMHGRKLDRTWTLLSTDAAKDTNELLLRDDPTTMGWKVGDELAVAMTNRDRGSRGIITAIDGRTVTLDTPLASTHWGGMRDIQGYMLEMAAEVINLSRNIKIHGPDENFMNQTHPDWHNGFHFGTFNADNHDDSVFDIRYVRTQNCGQFDVMGRYCFHFHLKKQCPRCKWIGNSVFNAVQGAMVIHGTHQSLLEENVMWNTASVGIYTEDGNEMNNTFTRNVMLCEDIAICRYSHHQWQGESGVKEGGLFWFGMTNNAIENRVAGHEHGHWTRNTGNGKGQAAGKVCTQSAPFGIYERNTFHDNGRFGVYPDNQHPRQLSRDEDGYVDDFKTCNRFKPDGSDNGHVSYIDDQFDWHNIFSGQYDARDISYRRFVSVDVNSAIYWKRSKNMADPTAYHIEDSLYLSEDYLHHSLIPGMNHVFRIKNTTFSGQKQHGGGGALEAPQHCGLGMKQHGYCLVHILLEEVSFNSPRHVKFGASGGYPVAPSYITNDDSLGGYSQVTAPQMNGYGEFAGCTNEVPEFVGGYACDNSVKSRIMMIWSPDMGELTLSGPGYDPNLPCDDNVGCINNDPLLATSTGATPEQEYIDLVLHIGDQNITCRASASDDRAFVAQNGVAHGIVGGDCTDKFWTLAQMSGVTTTTTTTTTTTPVTWHECPCGNTFFDARCEFGGIGCHHCKSHCRICDEDESVNDSIYIPCSDIPYWPDGPNGPTTTTGTGTSTTTTVTTTTTTFVPPPPEYSCDECGNTKYDYRCWEGSVDDPFGGLGCNHCGLPKCRLCYDGEAGTKPDNNPYVYCFQIPDAPGGTTTTVSSTTTTVTTTTPEGPTTPPTTTTTSTSTSTTTTTTVDPPEYTCDDCGGTKYDARCWSAHATASGGIAGRSGSEADDPLQTCADMGTKWAPDDTGLSSRSASRLGRIDTTFEGTVLELPDRETFMLQDVYLPQSLSLYSEWEEEPEEPDEDLLLSKKEKKKFYKTMVRSTRVAKKKKKKGKYEEEEEQEERVIGGKNAVEDRWTWLVRFPKLGCSGSILSENWVLTAAQCCQGPNPHAYETVTNDYDQYLDTGDEKTYYPDQILKHKDFMRTEEGEFENDFCLLRYKTDSLDLNTNTTTADCYVAGWGLTDATDSSSFEGRLQEAHVDIFEDAYCNSTTRYNRTIHDSLFCAGNGDGTIDTCKGDSGGSLICVEGESPKLVGVISGTGCGDEDKPGLYAKIASVRDWIDDMINGNWTDDTDYTEQTTNIACGGDVIGYDGTITIGNEFTNNETSFYHDHLQCTLTITVPEGSQVELEFTDFDIEEHENCIFDRVQILDGIHKKWIGSGTDSGSNGRSLRYDEDYDNWVDEDEDFVIAGGLCGNQTRELPYQSSGNTMTVIFTSDLSDGGLGFNATWRVAENKQDDNCGVTVANGVTGSFPSPMGPMKPGQPAVYKSNADCQWTIDVGELQEGQVVQVWFDNGFELEESENCQYDSVKISSEDSSLSPPSDPTEDRIICGKKPEIYTFTRKTLKIQFTSDARTEFAGFRLNWAVKDTMFHLTDPTLGMSWTIFTRPRTYQEAVADCEGIDKQLAKIDSDVQRKALMTELARTGINGDFYLGLKRAEQIPTLFQWADGQPISGKYYSNWHSSEPTKPSEEALNCAYFGTASAKGYQPGKWISAKCQEQRGYICGRKTIAQKDCTEDQLPENTGLVVKSCRGNLPGFRGSSCLIACSEGMFLRPTIPGGKLPKKIKATCTPLSKKIPDNFRWNMKGLGTFMCSPDCPYASPQPKGMVQFVERDIDNTTSTTDSALLVRFQYPMKLPSNGWSVVLNFSRNITMATFSSEVAEIAKIDSSKSRVVLTNKDYNSTPVTSKVRGFSFIVRVSQPLSDLEHPDILLDKLDPAQSAEPVNLEEHLISTKFIEGHVTSSVNMTCID</sequence>
<dbReference type="PROSITE" id="PS50041">
    <property type="entry name" value="C_TYPE_LECTIN_2"/>
    <property type="match status" value="1"/>
</dbReference>
<keyword evidence="3" id="KW-1015">Disulfide bond</keyword>
<feature type="chain" id="PRO_5046377212" evidence="7">
    <location>
        <begin position="17"/>
        <end position="2046"/>
    </location>
</feature>
<proteinExistence type="predicted"/>
<dbReference type="InterPro" id="IPR016186">
    <property type="entry name" value="C-type_lectin-like/link_sf"/>
</dbReference>
<dbReference type="Gene3D" id="3.10.100.10">
    <property type="entry name" value="Mannose-Binding Protein A, subunit A"/>
    <property type="match status" value="1"/>
</dbReference>
<feature type="domain" description="CUB" evidence="8">
    <location>
        <begin position="1381"/>
        <end position="1529"/>
    </location>
</feature>
<evidence type="ECO:0000256" key="2">
    <source>
        <dbReference type="ARBA" id="ARBA00022825"/>
    </source>
</evidence>
<dbReference type="PRINTS" id="PR00722">
    <property type="entry name" value="CHYMOTRYPSIN"/>
</dbReference>
<evidence type="ECO:0000313" key="12">
    <source>
        <dbReference type="EMBL" id="CAG5086397.1"/>
    </source>
</evidence>
<evidence type="ECO:0000256" key="5">
    <source>
        <dbReference type="PROSITE-ProRule" id="PRU00059"/>
    </source>
</evidence>
<dbReference type="InterPro" id="IPR043504">
    <property type="entry name" value="Peptidase_S1_PA_chymotrypsin"/>
</dbReference>
<dbReference type="InterPro" id="IPR055401">
    <property type="entry name" value="CEMIP_beta-hel_dom"/>
</dbReference>
<feature type="domain" description="CUB" evidence="8">
    <location>
        <begin position="1537"/>
        <end position="1664"/>
    </location>
</feature>
<accession>A0ABN7S1E8</accession>
<name>A0ABN7S1E8_OIKDI</name>
<dbReference type="InterPro" id="IPR019316">
    <property type="entry name" value="G8_domain"/>
</dbReference>
<dbReference type="Gene3D" id="2.60.120.290">
    <property type="entry name" value="Spermadhesin, CUB domain"/>
    <property type="match status" value="2"/>
</dbReference>
<dbReference type="InterPro" id="IPR001304">
    <property type="entry name" value="C-type_lectin-like"/>
</dbReference>
<feature type="domain" description="Peptidase S1" evidence="10">
    <location>
        <begin position="1142"/>
        <end position="1363"/>
    </location>
</feature>
<dbReference type="InterPro" id="IPR001314">
    <property type="entry name" value="Peptidase_S1A"/>
</dbReference>